<reference evidence="24 25" key="1">
    <citation type="journal article" date="2020" name="Mol. Biol. Evol.">
        <title>Distinct Expression and Methylation Patterns for Genes with Different Fates following a Single Whole-Genome Duplication in Flowering Plants.</title>
        <authorList>
            <person name="Shi T."/>
            <person name="Rahmani R.S."/>
            <person name="Gugger P.F."/>
            <person name="Wang M."/>
            <person name="Li H."/>
            <person name="Zhang Y."/>
            <person name="Li Z."/>
            <person name="Wang Q."/>
            <person name="Van de Peer Y."/>
            <person name="Marchal K."/>
            <person name="Chen J."/>
        </authorList>
    </citation>
    <scope>NUCLEOTIDE SEQUENCE [LARGE SCALE GENOMIC DNA]</scope>
    <source>
        <tissue evidence="24">Leaf</tissue>
    </source>
</reference>
<evidence type="ECO:0000256" key="12">
    <source>
        <dbReference type="ARBA" id="ARBA00022777"/>
    </source>
</evidence>
<evidence type="ECO:0000256" key="5">
    <source>
        <dbReference type="ARBA" id="ARBA00022553"/>
    </source>
</evidence>
<dbReference type="PROSITE" id="PS00107">
    <property type="entry name" value="PROTEIN_KINASE_ATP"/>
    <property type="match status" value="1"/>
</dbReference>
<dbReference type="PRINTS" id="PR00019">
    <property type="entry name" value="LEURICHRPT"/>
</dbReference>
<evidence type="ECO:0000256" key="3">
    <source>
        <dbReference type="ARBA" id="ARBA00022475"/>
    </source>
</evidence>
<comment type="catalytic activity">
    <reaction evidence="18">
        <text>L-threonyl-[protein] + ATP = O-phospho-L-threonyl-[protein] + ADP + H(+)</text>
        <dbReference type="Rhea" id="RHEA:46608"/>
        <dbReference type="Rhea" id="RHEA-COMP:11060"/>
        <dbReference type="Rhea" id="RHEA-COMP:11605"/>
        <dbReference type="ChEBI" id="CHEBI:15378"/>
        <dbReference type="ChEBI" id="CHEBI:30013"/>
        <dbReference type="ChEBI" id="CHEBI:30616"/>
        <dbReference type="ChEBI" id="CHEBI:61977"/>
        <dbReference type="ChEBI" id="CHEBI:456216"/>
        <dbReference type="EC" id="2.7.11.1"/>
    </reaction>
</comment>
<dbReference type="InterPro" id="IPR001611">
    <property type="entry name" value="Leu-rich_rpt"/>
</dbReference>
<keyword evidence="11 20" id="KW-0547">Nucleotide-binding</keyword>
<dbReference type="Pfam" id="PF13855">
    <property type="entry name" value="LRR_8"/>
    <property type="match status" value="1"/>
</dbReference>
<keyword evidence="3" id="KW-1003">Cell membrane</keyword>
<keyword evidence="25" id="KW-1185">Reference proteome</keyword>
<dbReference type="EC" id="2.7.11.1" evidence="2"/>
<keyword evidence="17" id="KW-0325">Glycoprotein</keyword>
<evidence type="ECO:0000256" key="13">
    <source>
        <dbReference type="ARBA" id="ARBA00022840"/>
    </source>
</evidence>
<evidence type="ECO:0000256" key="2">
    <source>
        <dbReference type="ARBA" id="ARBA00012513"/>
    </source>
</evidence>
<evidence type="ECO:0000256" key="22">
    <source>
        <dbReference type="SAM" id="SignalP"/>
    </source>
</evidence>
<dbReference type="InterPro" id="IPR013210">
    <property type="entry name" value="LRR_N_plant-typ"/>
</dbReference>
<dbReference type="PROSITE" id="PS50011">
    <property type="entry name" value="PROTEIN_KINASE_DOM"/>
    <property type="match status" value="1"/>
</dbReference>
<feature type="binding site" evidence="20">
    <location>
        <position position="723"/>
    </location>
    <ligand>
        <name>ATP</name>
        <dbReference type="ChEBI" id="CHEBI:30616"/>
    </ligand>
</feature>
<dbReference type="Gene3D" id="3.80.10.10">
    <property type="entry name" value="Ribonuclease Inhibitor"/>
    <property type="match status" value="3"/>
</dbReference>
<evidence type="ECO:0000256" key="18">
    <source>
        <dbReference type="ARBA" id="ARBA00047899"/>
    </source>
</evidence>
<keyword evidence="13 20" id="KW-0067">ATP-binding</keyword>
<dbReference type="InterPro" id="IPR050647">
    <property type="entry name" value="Plant_LRR-RLKs"/>
</dbReference>
<keyword evidence="4" id="KW-0723">Serine/threonine-protein kinase</keyword>
<dbReference type="Gene3D" id="3.30.200.20">
    <property type="entry name" value="Phosphorylase Kinase, domain 1"/>
    <property type="match status" value="1"/>
</dbReference>
<dbReference type="InterPro" id="IPR003591">
    <property type="entry name" value="Leu-rich_rpt_typical-subtyp"/>
</dbReference>
<evidence type="ECO:0000256" key="14">
    <source>
        <dbReference type="ARBA" id="ARBA00022989"/>
    </source>
</evidence>
<dbReference type="FunFam" id="3.30.200.20:FF:000309">
    <property type="entry name" value="Leucine-rich repeat receptor protein kinase MSP1"/>
    <property type="match status" value="1"/>
</dbReference>
<evidence type="ECO:0000256" key="4">
    <source>
        <dbReference type="ARBA" id="ARBA00022527"/>
    </source>
</evidence>
<dbReference type="EMBL" id="DUZY01000003">
    <property type="protein sequence ID" value="DAD32597.1"/>
    <property type="molecule type" value="Genomic_DNA"/>
</dbReference>
<feature type="signal peptide" evidence="22">
    <location>
        <begin position="1"/>
        <end position="29"/>
    </location>
</feature>
<dbReference type="AlphaFoldDB" id="A0A822YJA0"/>
<dbReference type="FunFam" id="3.80.10.10:FF:000416">
    <property type="entry name" value="Probable leucine-rich repeat receptor-like protein kinase At5g63930"/>
    <property type="match status" value="1"/>
</dbReference>
<dbReference type="FunFam" id="1.10.510.10:FF:000445">
    <property type="entry name" value="MDIS1-interacting receptor like kinase 2"/>
    <property type="match status" value="1"/>
</dbReference>
<evidence type="ECO:0000256" key="11">
    <source>
        <dbReference type="ARBA" id="ARBA00022741"/>
    </source>
</evidence>
<dbReference type="InterPro" id="IPR000719">
    <property type="entry name" value="Prot_kinase_dom"/>
</dbReference>
<dbReference type="FunFam" id="3.80.10.10:FF:000400">
    <property type="entry name" value="Nuclear pore complex protein NUP107"/>
    <property type="match status" value="1"/>
</dbReference>
<dbReference type="FunFam" id="3.80.10.10:FF:000177">
    <property type="entry name" value="Leucine-rich repeat receptor-like serine/threonine-protein kinase At1g17230"/>
    <property type="match status" value="1"/>
</dbReference>
<gene>
    <name evidence="24" type="ORF">HUJ06_011448</name>
</gene>
<dbReference type="SUPFAM" id="SSF56112">
    <property type="entry name" value="Protein kinase-like (PK-like)"/>
    <property type="match status" value="1"/>
</dbReference>
<dbReference type="InterPro" id="IPR055414">
    <property type="entry name" value="LRR_R13L4/SHOC2-like"/>
</dbReference>
<evidence type="ECO:0000256" key="16">
    <source>
        <dbReference type="ARBA" id="ARBA00023170"/>
    </source>
</evidence>
<dbReference type="GO" id="GO:0005886">
    <property type="term" value="C:plasma membrane"/>
    <property type="evidence" value="ECO:0007669"/>
    <property type="project" value="UniProtKB-SubCell"/>
</dbReference>
<keyword evidence="15 21" id="KW-0472">Membrane</keyword>
<keyword evidence="10" id="KW-0677">Repeat</keyword>
<dbReference type="Pfam" id="PF00069">
    <property type="entry name" value="Pkinase"/>
    <property type="match status" value="1"/>
</dbReference>
<dbReference type="PROSITE" id="PS00109">
    <property type="entry name" value="PROTEIN_KINASE_TYR"/>
    <property type="match status" value="1"/>
</dbReference>
<dbReference type="Proteomes" id="UP000607653">
    <property type="component" value="Unassembled WGS sequence"/>
</dbReference>
<feature type="chain" id="PRO_5032508273" description="non-specific serine/threonine protein kinase" evidence="22">
    <location>
        <begin position="30"/>
        <end position="967"/>
    </location>
</feature>
<evidence type="ECO:0000256" key="1">
    <source>
        <dbReference type="ARBA" id="ARBA00004251"/>
    </source>
</evidence>
<protein>
    <recommendedName>
        <fullName evidence="2">non-specific serine/threonine protein kinase</fullName>
        <ecNumber evidence="2">2.7.11.1</ecNumber>
    </recommendedName>
</protein>
<feature type="domain" description="Protein kinase" evidence="23">
    <location>
        <begin position="694"/>
        <end position="965"/>
    </location>
</feature>
<dbReference type="Pfam" id="PF00560">
    <property type="entry name" value="LRR_1"/>
    <property type="match status" value="5"/>
</dbReference>
<evidence type="ECO:0000256" key="20">
    <source>
        <dbReference type="PROSITE-ProRule" id="PRU10141"/>
    </source>
</evidence>
<keyword evidence="12" id="KW-0418">Kinase</keyword>
<keyword evidence="5" id="KW-0597">Phosphoprotein</keyword>
<comment type="caution">
    <text evidence="24">The sequence shown here is derived from an EMBL/GenBank/DDBJ whole genome shotgun (WGS) entry which is preliminary data.</text>
</comment>
<evidence type="ECO:0000313" key="24">
    <source>
        <dbReference type="EMBL" id="DAD32597.1"/>
    </source>
</evidence>
<evidence type="ECO:0000256" key="17">
    <source>
        <dbReference type="ARBA" id="ARBA00023180"/>
    </source>
</evidence>
<evidence type="ECO:0000256" key="10">
    <source>
        <dbReference type="ARBA" id="ARBA00022737"/>
    </source>
</evidence>
<sequence>MCELNKHPAHPLVVLLFWVLLVPSSNSEARSPSEAEILLKWKADLQSQAILGSWSMPPNSSTGSTPNPCNWTGITCNSDGSVTQLNLPEAGLSGKLDNLDFSMLPNLGRLNLSGNKLEGSIPQHISTLSKLTHLDLSVNRLSGSLPLSMSNLTMLYLLNISDNLITGELDPHLLTNWTRLTYLRLINNSLTGRIPPEIGLLTSLKELALLENQFSGSIPSEIGNLNKLEALGLSHNHLTGIIPPSLGNLSELEHLILGDNQLSGIIPPRIANLRKLITLYLYGNQLSGPIPQEIGNLSSLLFALRLSDNNLSGHLPEHVCQGRSLFYFTASRNHLTGRIPESLRNCTNLFRVELDNNQLTGSIDQALGIYPILDYIDLSYNRLEGELSPNWGECRNLTVLKISSNKISGRIPPEFGKLTHLGVLDLSSNQLVGEIPKQLGGLPSLLNLRLGDNQLSGQIPLEIGGLSNLELLDLSFNKFTGPIPKPIGDCTRLRSLSLNHNYLNGTIPDEIGNLGVLQQLLDLSQNSLTGEISPELGKLNMLESLNLSHNELRGSIPTSLSNMVALTQIDFSYNELEGRVPNTSIFRRAASPEAFSNNKGLCGEVEGLPPCNNPHQYPQKKKGHKFGITIVASLLATFVLVSILVGLFSLYYRKRWVKLGRGNSSSSGDDEYFSVLKFDGKIVYDDIISATNEFDRKYCIGKGATSSVYRAELPSGVVLAVKKLRSLEGEEVEIMKSFRNEIQVLTEIRHRNIVKFHGFCCHQQHSFLVYEYLERGSLANMLSSEEGAKELDWGKRVKVIKGIAHALSYMHHDCRPTIIHRDISSKNILLDSELEAKVADFGTARFLKPANSSCWTTLAGTYGYMAPELAYTMHATEKCDVYSFGVLALEIIMGRHPGEIISTLSSSIDHGLLLLKNAMDPRLSFPITKLVVDHLHSILNLSIACLHANPQFRPTMQYVSQQIILSP</sequence>
<comment type="catalytic activity">
    <reaction evidence="19">
        <text>L-seryl-[protein] + ATP = O-phospho-L-seryl-[protein] + ADP + H(+)</text>
        <dbReference type="Rhea" id="RHEA:17989"/>
        <dbReference type="Rhea" id="RHEA-COMP:9863"/>
        <dbReference type="Rhea" id="RHEA-COMP:11604"/>
        <dbReference type="ChEBI" id="CHEBI:15378"/>
        <dbReference type="ChEBI" id="CHEBI:29999"/>
        <dbReference type="ChEBI" id="CHEBI:30616"/>
        <dbReference type="ChEBI" id="CHEBI:83421"/>
        <dbReference type="ChEBI" id="CHEBI:456216"/>
        <dbReference type="EC" id="2.7.11.1"/>
    </reaction>
</comment>
<dbReference type="PANTHER" id="PTHR48056:SF42">
    <property type="entry name" value="MDIS1-INTERACTING RECEPTOR LIKE KINASE 2-LIKE"/>
    <property type="match status" value="1"/>
</dbReference>
<dbReference type="SMART" id="SM00369">
    <property type="entry name" value="LRR_TYP"/>
    <property type="match status" value="9"/>
</dbReference>
<dbReference type="GO" id="GO:0004674">
    <property type="term" value="F:protein serine/threonine kinase activity"/>
    <property type="evidence" value="ECO:0007669"/>
    <property type="project" value="UniProtKB-KW"/>
</dbReference>
<evidence type="ECO:0000256" key="9">
    <source>
        <dbReference type="ARBA" id="ARBA00022729"/>
    </source>
</evidence>
<dbReference type="PANTHER" id="PTHR48056">
    <property type="entry name" value="LRR RECEPTOR-LIKE SERINE/THREONINE-PROTEIN KINASE-RELATED"/>
    <property type="match status" value="1"/>
</dbReference>
<proteinExistence type="predicted"/>
<evidence type="ECO:0000313" key="25">
    <source>
        <dbReference type="Proteomes" id="UP000607653"/>
    </source>
</evidence>
<dbReference type="SUPFAM" id="SSF52058">
    <property type="entry name" value="L domain-like"/>
    <property type="match status" value="2"/>
</dbReference>
<organism evidence="24 25">
    <name type="scientific">Nelumbo nucifera</name>
    <name type="common">Sacred lotus</name>
    <dbReference type="NCBI Taxonomy" id="4432"/>
    <lineage>
        <taxon>Eukaryota</taxon>
        <taxon>Viridiplantae</taxon>
        <taxon>Streptophyta</taxon>
        <taxon>Embryophyta</taxon>
        <taxon>Tracheophyta</taxon>
        <taxon>Spermatophyta</taxon>
        <taxon>Magnoliopsida</taxon>
        <taxon>Proteales</taxon>
        <taxon>Nelumbonaceae</taxon>
        <taxon>Nelumbo</taxon>
    </lineage>
</organism>
<dbReference type="Gene3D" id="1.10.510.10">
    <property type="entry name" value="Transferase(Phosphotransferase) domain 1"/>
    <property type="match status" value="1"/>
</dbReference>
<dbReference type="Pfam" id="PF08263">
    <property type="entry name" value="LRRNT_2"/>
    <property type="match status" value="1"/>
</dbReference>
<evidence type="ECO:0000256" key="19">
    <source>
        <dbReference type="ARBA" id="ARBA00048679"/>
    </source>
</evidence>
<evidence type="ECO:0000259" key="23">
    <source>
        <dbReference type="PROSITE" id="PS50011"/>
    </source>
</evidence>
<accession>A0A822YJA0</accession>
<dbReference type="InterPro" id="IPR011009">
    <property type="entry name" value="Kinase-like_dom_sf"/>
</dbReference>
<keyword evidence="6" id="KW-0433">Leucine-rich repeat</keyword>
<evidence type="ECO:0000256" key="21">
    <source>
        <dbReference type="SAM" id="Phobius"/>
    </source>
</evidence>
<keyword evidence="7" id="KW-0808">Transferase</keyword>
<dbReference type="InterPro" id="IPR017441">
    <property type="entry name" value="Protein_kinase_ATP_BS"/>
</dbReference>
<dbReference type="GO" id="GO:0005524">
    <property type="term" value="F:ATP binding"/>
    <property type="evidence" value="ECO:0007669"/>
    <property type="project" value="UniProtKB-UniRule"/>
</dbReference>
<keyword evidence="14 21" id="KW-1133">Transmembrane helix</keyword>
<evidence type="ECO:0000256" key="6">
    <source>
        <dbReference type="ARBA" id="ARBA00022614"/>
    </source>
</evidence>
<keyword evidence="16" id="KW-0675">Receptor</keyword>
<dbReference type="Pfam" id="PF23598">
    <property type="entry name" value="LRR_14"/>
    <property type="match status" value="1"/>
</dbReference>
<comment type="subcellular location">
    <subcellularLocation>
        <location evidence="1">Cell membrane</location>
        <topology evidence="1">Single-pass type I membrane protein</topology>
    </subcellularLocation>
</comment>
<keyword evidence="8 21" id="KW-0812">Transmembrane</keyword>
<evidence type="ECO:0000256" key="15">
    <source>
        <dbReference type="ARBA" id="ARBA00023136"/>
    </source>
</evidence>
<keyword evidence="9 22" id="KW-0732">Signal</keyword>
<evidence type="ECO:0000256" key="8">
    <source>
        <dbReference type="ARBA" id="ARBA00022692"/>
    </source>
</evidence>
<name>A0A822YJA0_NELNU</name>
<evidence type="ECO:0000256" key="7">
    <source>
        <dbReference type="ARBA" id="ARBA00022679"/>
    </source>
</evidence>
<dbReference type="InterPro" id="IPR008266">
    <property type="entry name" value="Tyr_kinase_AS"/>
</dbReference>
<dbReference type="InterPro" id="IPR032675">
    <property type="entry name" value="LRR_dom_sf"/>
</dbReference>
<feature type="transmembrane region" description="Helical" evidence="21">
    <location>
        <begin position="626"/>
        <end position="652"/>
    </location>
</feature>